<feature type="compositionally biased region" description="Basic and acidic residues" evidence="1">
    <location>
        <begin position="223"/>
        <end position="240"/>
    </location>
</feature>
<evidence type="ECO:0000256" key="1">
    <source>
        <dbReference type="SAM" id="MobiDB-lite"/>
    </source>
</evidence>
<feature type="region of interest" description="Disordered" evidence="1">
    <location>
        <begin position="42"/>
        <end position="96"/>
    </location>
</feature>
<dbReference type="AlphaFoldDB" id="A0A0B1ST31"/>
<evidence type="ECO:0000313" key="3">
    <source>
        <dbReference type="Proteomes" id="UP000053660"/>
    </source>
</evidence>
<feature type="compositionally biased region" description="Basic and acidic residues" evidence="1">
    <location>
        <begin position="73"/>
        <end position="90"/>
    </location>
</feature>
<dbReference type="PANTHER" id="PTHR23149">
    <property type="entry name" value="G PATCH DOMAIN CONTAINING PROTEIN"/>
    <property type="match status" value="1"/>
</dbReference>
<feature type="compositionally biased region" description="Polar residues" evidence="1">
    <location>
        <begin position="120"/>
        <end position="129"/>
    </location>
</feature>
<gene>
    <name evidence="2" type="ORF">OESDEN_13598</name>
</gene>
<feature type="region of interest" description="Disordered" evidence="1">
    <location>
        <begin position="112"/>
        <end position="134"/>
    </location>
</feature>
<sequence length="255" mass="29646">MLTLSLQKATTEEEKEERAKKISLELASKSIRRRIHYQKFARAKDTSNYSDNDRTAVLGIGLHRAKTESPQNEEPKEESPKKEEEPEDLPKSNTTVSTLSVSEYFAAKMAALKAKREQTGSETAANSNVKLEETSTIKEEFEQVIETEEDRKERKKKRKEAKRLRQSIQNLDWKSVWTFFPALAFLCLTFQASPKKVKVELDSNEENAIEETTAKKEKRKKEKRVEEEEDQSHINEVVEVKKKKKKSKKNRREDE</sequence>
<dbReference type="OrthoDB" id="29523at2759"/>
<name>A0A0B1ST31_OESDE</name>
<feature type="compositionally biased region" description="Basic residues" evidence="1">
    <location>
        <begin position="153"/>
        <end position="164"/>
    </location>
</feature>
<protein>
    <submittedName>
        <fullName evidence="2">Uncharacterized protein</fullName>
    </submittedName>
</protein>
<dbReference type="InterPro" id="IPR050656">
    <property type="entry name" value="PINX1"/>
</dbReference>
<reference evidence="2 3" key="1">
    <citation type="submission" date="2014-03" db="EMBL/GenBank/DDBJ databases">
        <title>Draft genome of the hookworm Oesophagostomum dentatum.</title>
        <authorList>
            <person name="Mitreva M."/>
        </authorList>
    </citation>
    <scope>NUCLEOTIDE SEQUENCE [LARGE SCALE GENOMIC DNA]</scope>
    <source>
        <strain evidence="2 3">OD-Hann</strain>
    </source>
</reference>
<accession>A0A0B1ST31</accession>
<dbReference type="GO" id="GO:0010521">
    <property type="term" value="F:telomerase inhibitor activity"/>
    <property type="evidence" value="ECO:0007669"/>
    <property type="project" value="TreeGrafter"/>
</dbReference>
<feature type="region of interest" description="Disordered" evidence="1">
    <location>
        <begin position="145"/>
        <end position="164"/>
    </location>
</feature>
<feature type="region of interest" description="Disordered" evidence="1">
    <location>
        <begin position="204"/>
        <end position="255"/>
    </location>
</feature>
<evidence type="ECO:0000313" key="2">
    <source>
        <dbReference type="EMBL" id="KHJ86642.1"/>
    </source>
</evidence>
<keyword evidence="3" id="KW-1185">Reference proteome</keyword>
<dbReference type="EMBL" id="KN559768">
    <property type="protein sequence ID" value="KHJ86642.1"/>
    <property type="molecule type" value="Genomic_DNA"/>
</dbReference>
<proteinExistence type="predicted"/>
<dbReference type="GO" id="GO:0005730">
    <property type="term" value="C:nucleolus"/>
    <property type="evidence" value="ECO:0007669"/>
    <property type="project" value="TreeGrafter"/>
</dbReference>
<feature type="compositionally biased region" description="Basic residues" evidence="1">
    <location>
        <begin position="241"/>
        <end position="255"/>
    </location>
</feature>
<dbReference type="Proteomes" id="UP000053660">
    <property type="component" value="Unassembled WGS sequence"/>
</dbReference>
<organism evidence="2 3">
    <name type="scientific">Oesophagostomum dentatum</name>
    <name type="common">Nodular worm</name>
    <dbReference type="NCBI Taxonomy" id="61180"/>
    <lineage>
        <taxon>Eukaryota</taxon>
        <taxon>Metazoa</taxon>
        <taxon>Ecdysozoa</taxon>
        <taxon>Nematoda</taxon>
        <taxon>Chromadorea</taxon>
        <taxon>Rhabditida</taxon>
        <taxon>Rhabditina</taxon>
        <taxon>Rhabditomorpha</taxon>
        <taxon>Strongyloidea</taxon>
        <taxon>Strongylidae</taxon>
        <taxon>Oesophagostomum</taxon>
    </lineage>
</organism>
<dbReference type="PANTHER" id="PTHR23149:SF27">
    <property type="entry name" value="PIN2_TERF1-INTERACTING TELOMERASE INHIBITOR 1"/>
    <property type="match status" value="1"/>
</dbReference>